<comment type="caution">
    <text evidence="1">The sequence shown here is derived from an EMBL/GenBank/DDBJ whole genome shotgun (WGS) entry which is preliminary data.</text>
</comment>
<proteinExistence type="predicted"/>
<keyword evidence="2" id="KW-1185">Reference proteome</keyword>
<dbReference type="Proteomes" id="UP000005402">
    <property type="component" value="Unassembled WGS sequence"/>
</dbReference>
<dbReference type="EMBL" id="AGEC02000022">
    <property type="protein sequence ID" value="EPC08670.1"/>
    <property type="molecule type" value="Genomic_DNA"/>
</dbReference>
<organism evidence="1 2">
    <name type="scientific">Myroides odoratimimus CCUG 10230</name>
    <dbReference type="NCBI Taxonomy" id="883150"/>
    <lineage>
        <taxon>Bacteria</taxon>
        <taxon>Pseudomonadati</taxon>
        <taxon>Bacteroidota</taxon>
        <taxon>Flavobacteriia</taxon>
        <taxon>Flavobacteriales</taxon>
        <taxon>Flavobacteriaceae</taxon>
        <taxon>Myroides</taxon>
    </lineage>
</organism>
<gene>
    <name evidence="1" type="ORF">HMPREF9712_03621</name>
</gene>
<reference evidence="1" key="1">
    <citation type="submission" date="2012-07" db="EMBL/GenBank/DDBJ databases">
        <title>The Genome Sequence of Myroides odoratimimus CCUG 10230.</title>
        <authorList>
            <consortium name="The Broad Institute Genome Sequencing Platform"/>
            <person name="Earl A."/>
            <person name="Ward D."/>
            <person name="Feldgarden M."/>
            <person name="Gevers D."/>
            <person name="Huys G."/>
            <person name="Walker B."/>
            <person name="Young S.K."/>
            <person name="Zeng Q."/>
            <person name="Gargeya S."/>
            <person name="Fitzgerald M."/>
            <person name="Haas B."/>
            <person name="Abouelleil A."/>
            <person name="Alvarado L."/>
            <person name="Arachchi H.M."/>
            <person name="Berlin A.M."/>
            <person name="Chapman S.B."/>
            <person name="Goldberg J."/>
            <person name="Griggs A."/>
            <person name="Gujja S."/>
            <person name="Hansen M."/>
            <person name="Howarth C."/>
            <person name="Imamovic A."/>
            <person name="Larimer J."/>
            <person name="McCowen C."/>
            <person name="Montmayeur A."/>
            <person name="Murphy C."/>
            <person name="Neiman D."/>
            <person name="Pearson M."/>
            <person name="Priest M."/>
            <person name="Roberts A."/>
            <person name="Saif S."/>
            <person name="Shea T."/>
            <person name="Sisk P."/>
            <person name="Sykes S."/>
            <person name="Wortman J."/>
            <person name="Nusbaum C."/>
            <person name="Birren B."/>
        </authorList>
    </citation>
    <scope>NUCLEOTIDE SEQUENCE [LARGE SCALE GENOMIC DNA]</scope>
    <source>
        <strain evidence="1">CCUG 10230</strain>
    </source>
</reference>
<evidence type="ECO:0000313" key="1">
    <source>
        <dbReference type="EMBL" id="EPC08670.1"/>
    </source>
</evidence>
<name>A0ABP2X1U4_9FLAO</name>
<accession>A0ABP2X1U4</accession>
<dbReference type="RefSeq" id="WP_016361638.1">
    <property type="nucleotide sequence ID" value="NZ_KE161016.1"/>
</dbReference>
<sequence>MNVEILDDKGQVVLTTVTDVKAGSADQGKTPVEFRFGVGKMYAPLASGKQYDVILRYISDEKFTPTK</sequence>
<protein>
    <submittedName>
        <fullName evidence="1">Uncharacterized protein</fullName>
    </submittedName>
</protein>
<evidence type="ECO:0000313" key="2">
    <source>
        <dbReference type="Proteomes" id="UP000005402"/>
    </source>
</evidence>